<evidence type="ECO:0000313" key="3">
    <source>
        <dbReference type="Proteomes" id="UP000253868"/>
    </source>
</evidence>
<evidence type="ECO:0000313" key="2">
    <source>
        <dbReference type="EMBL" id="AXG81270.1"/>
    </source>
</evidence>
<name>A0A345HX46_9ACTN</name>
<evidence type="ECO:0000256" key="1">
    <source>
        <dbReference type="SAM" id="MobiDB-lite"/>
    </source>
</evidence>
<dbReference type="InterPro" id="IPR006059">
    <property type="entry name" value="SBP"/>
</dbReference>
<proteinExistence type="predicted"/>
<keyword evidence="3" id="KW-1185">Reference proteome</keyword>
<dbReference type="PANTHER" id="PTHR43649:SF14">
    <property type="entry name" value="BLR3389 PROTEIN"/>
    <property type="match status" value="1"/>
</dbReference>
<dbReference type="InterPro" id="IPR006311">
    <property type="entry name" value="TAT_signal"/>
</dbReference>
<dbReference type="Pfam" id="PF13416">
    <property type="entry name" value="SBP_bac_8"/>
    <property type="match status" value="1"/>
</dbReference>
<dbReference type="PROSITE" id="PS51318">
    <property type="entry name" value="TAT"/>
    <property type="match status" value="1"/>
</dbReference>
<dbReference type="AlphaFoldDB" id="A0A345HX46"/>
<dbReference type="OrthoDB" id="4393730at2"/>
<organism evidence="2 3">
    <name type="scientific">Streptomyces paludis</name>
    <dbReference type="NCBI Taxonomy" id="2282738"/>
    <lineage>
        <taxon>Bacteria</taxon>
        <taxon>Bacillati</taxon>
        <taxon>Actinomycetota</taxon>
        <taxon>Actinomycetes</taxon>
        <taxon>Kitasatosporales</taxon>
        <taxon>Streptomycetaceae</taxon>
        <taxon>Streptomyces</taxon>
    </lineage>
</organism>
<dbReference type="KEGG" id="spad:DVK44_30260"/>
<dbReference type="InterPro" id="IPR050490">
    <property type="entry name" value="Bact_solute-bd_prot1"/>
</dbReference>
<dbReference type="PANTHER" id="PTHR43649">
    <property type="entry name" value="ARABINOSE-BINDING PROTEIN-RELATED"/>
    <property type="match status" value="1"/>
</dbReference>
<dbReference type="SUPFAM" id="SSF53850">
    <property type="entry name" value="Periplasmic binding protein-like II"/>
    <property type="match status" value="1"/>
</dbReference>
<protein>
    <submittedName>
        <fullName evidence="2">Extracellular solute-binding protein</fullName>
    </submittedName>
</protein>
<dbReference type="Proteomes" id="UP000253868">
    <property type="component" value="Chromosome"/>
</dbReference>
<sequence>MGRPGRSERPEQPERPEPAGQPDPAGRSAPSRRHALTGMGAVLATGALTTATATTAGCAAPSGATAGKTRLRYWHLFGGGDGVTMTGMVDAFATAHPDIGLEATQLAWGSPYYTKLGMAGAGGRAPEVAVLHLTRLAGFAPGRLLDPFDLDLLAGHGITPDRFPPDIWRRGQVDGEQYAIPLDTHPMVLYYNLDICAKAGLLGADGQLGPLRGTAEFLAALRTARRHTGVPALTTETIGPDAATPWRLFATFYSQTGGEVLSEDGKRLALDDTKALKVLDFMARLAEEGLMVRRTDYPGSIGVFNDGRTAFHLNGEWEVTTFKTSGLPFSMTRVPALFGRATVQADCHSFVLPHQQGRSGASNEAAHAFTAWMLKHSADWAEGGHVPAYLPTLADPDYLRLTPQSAYRSVINDVVLDRPAWFAGSASLLWIELGAVFSGVLTGSRTPRDALREAKARLRQLLDTPDPLGGTGGSA</sequence>
<accession>A0A345HX46</accession>
<dbReference type="Gene3D" id="3.40.190.10">
    <property type="entry name" value="Periplasmic binding protein-like II"/>
    <property type="match status" value="1"/>
</dbReference>
<reference evidence="3" key="1">
    <citation type="submission" date="2018-07" db="EMBL/GenBank/DDBJ databases">
        <authorList>
            <person name="Zhao J."/>
        </authorList>
    </citation>
    <scope>NUCLEOTIDE SEQUENCE [LARGE SCALE GENOMIC DNA]</scope>
    <source>
        <strain evidence="3">GSSD-12</strain>
    </source>
</reference>
<feature type="compositionally biased region" description="Basic and acidic residues" evidence="1">
    <location>
        <begin position="1"/>
        <end position="17"/>
    </location>
</feature>
<dbReference type="EMBL" id="CP031194">
    <property type="protein sequence ID" value="AXG81270.1"/>
    <property type="molecule type" value="Genomic_DNA"/>
</dbReference>
<feature type="region of interest" description="Disordered" evidence="1">
    <location>
        <begin position="1"/>
        <end position="33"/>
    </location>
</feature>
<gene>
    <name evidence="2" type="ORF">DVK44_30260</name>
</gene>